<protein>
    <submittedName>
        <fullName evidence="2">NADH-ubiquinone dehydrogenase</fullName>
    </submittedName>
</protein>
<dbReference type="Gene3D" id="1.10.150.20">
    <property type="entry name" value="5' to 3' exonuclease, C-terminal subdomain"/>
    <property type="match status" value="1"/>
</dbReference>
<reference evidence="2 3" key="1">
    <citation type="submission" date="2020-06" db="EMBL/GenBank/DDBJ databases">
        <title>Oricola thermophila sp. nov. isolated from a tidal sediments.</title>
        <authorList>
            <person name="Kwon K.K."/>
            <person name="Yang S.-H."/>
            <person name="Park M.-J."/>
        </authorList>
    </citation>
    <scope>NUCLEOTIDE SEQUENCE [LARGE SCALE GENOMIC DNA]</scope>
    <source>
        <strain evidence="2 3">MEBiC13590</strain>
    </source>
</reference>
<organism evidence="2 3">
    <name type="scientific">Oricola thermophila</name>
    <dbReference type="NCBI Taxonomy" id="2742145"/>
    <lineage>
        <taxon>Bacteria</taxon>
        <taxon>Pseudomonadati</taxon>
        <taxon>Pseudomonadota</taxon>
        <taxon>Alphaproteobacteria</taxon>
        <taxon>Hyphomicrobiales</taxon>
        <taxon>Ahrensiaceae</taxon>
        <taxon>Oricola</taxon>
    </lineage>
</organism>
<dbReference type="KEGG" id="orm:HTY61_05515"/>
<sequence length="228" mass="23947">MELQNEAARWMAAATPRFMGMSNLAAHPMGAMAAASAIGMGMAGQICGMMAGSMAGAMSATSMLANETTGGLSAPFGVSNPMNFDLASGTFDDESSDDAKTRSLSDVAEASPAQPASTAGKREAEPVAIEAEAEETVAKTSVVPIMPEDFVKPKSIDKPDLPDDLKAISGIGPKLEAVLNSLGIWTYAQIADWTPNEVAWVDDYLQFKGRIERDDWIAQAAELAKKAK</sequence>
<feature type="region of interest" description="Disordered" evidence="1">
    <location>
        <begin position="87"/>
        <end position="124"/>
    </location>
</feature>
<evidence type="ECO:0000313" key="2">
    <source>
        <dbReference type="EMBL" id="QKV20543.1"/>
    </source>
</evidence>
<dbReference type="EMBL" id="CP054836">
    <property type="protein sequence ID" value="QKV20543.1"/>
    <property type="molecule type" value="Genomic_DNA"/>
</dbReference>
<accession>A0A6N1VJF6</accession>
<dbReference type="AlphaFoldDB" id="A0A6N1VJF6"/>
<evidence type="ECO:0000313" key="3">
    <source>
        <dbReference type="Proteomes" id="UP000509367"/>
    </source>
</evidence>
<evidence type="ECO:0000256" key="1">
    <source>
        <dbReference type="SAM" id="MobiDB-lite"/>
    </source>
</evidence>
<gene>
    <name evidence="2" type="ORF">HTY61_05515</name>
</gene>
<proteinExistence type="predicted"/>
<dbReference type="Proteomes" id="UP000509367">
    <property type="component" value="Chromosome"/>
</dbReference>
<keyword evidence="3" id="KW-1185">Reference proteome</keyword>
<keyword evidence="2" id="KW-0830">Ubiquinone</keyword>
<name>A0A6N1VJF6_9HYPH</name>